<evidence type="ECO:0000256" key="5">
    <source>
        <dbReference type="ARBA" id="ARBA00023136"/>
    </source>
</evidence>
<feature type="transmembrane region" description="Helical" evidence="6">
    <location>
        <begin position="43"/>
        <end position="62"/>
    </location>
</feature>
<dbReference type="Proteomes" id="UP000450161">
    <property type="component" value="Unassembled WGS sequence"/>
</dbReference>
<feature type="transmembrane region" description="Helical" evidence="6">
    <location>
        <begin position="471"/>
        <end position="491"/>
    </location>
</feature>
<feature type="transmembrane region" description="Helical" evidence="6">
    <location>
        <begin position="96"/>
        <end position="116"/>
    </location>
</feature>
<dbReference type="AlphaFoldDB" id="A0A6I2TZP6"/>
<dbReference type="PANTHER" id="PTHR30250:SF26">
    <property type="entry name" value="PSMA PROTEIN"/>
    <property type="match status" value="1"/>
</dbReference>
<feature type="transmembrane region" description="Helical" evidence="6">
    <location>
        <begin position="189"/>
        <end position="207"/>
    </location>
</feature>
<dbReference type="EMBL" id="VUNF01000003">
    <property type="protein sequence ID" value="MST76714.1"/>
    <property type="molecule type" value="Genomic_DNA"/>
</dbReference>
<dbReference type="PANTHER" id="PTHR30250">
    <property type="entry name" value="PST FAMILY PREDICTED COLANIC ACID TRANSPORTER"/>
    <property type="match status" value="1"/>
</dbReference>
<evidence type="ECO:0000313" key="7">
    <source>
        <dbReference type="EMBL" id="MST76714.1"/>
    </source>
</evidence>
<keyword evidence="2" id="KW-1003">Cell membrane</keyword>
<evidence type="ECO:0000313" key="8">
    <source>
        <dbReference type="Proteomes" id="UP000450161"/>
    </source>
</evidence>
<evidence type="ECO:0000256" key="1">
    <source>
        <dbReference type="ARBA" id="ARBA00004651"/>
    </source>
</evidence>
<evidence type="ECO:0000256" key="4">
    <source>
        <dbReference type="ARBA" id="ARBA00022989"/>
    </source>
</evidence>
<dbReference type="GO" id="GO:0042910">
    <property type="term" value="F:xenobiotic transmembrane transporter activity"/>
    <property type="evidence" value="ECO:0007669"/>
    <property type="project" value="InterPro"/>
</dbReference>
<gene>
    <name evidence="7" type="ORF">FYJ72_03190</name>
</gene>
<feature type="transmembrane region" description="Helical" evidence="6">
    <location>
        <begin position="353"/>
        <end position="373"/>
    </location>
</feature>
<feature type="transmembrane region" description="Helical" evidence="6">
    <location>
        <begin position="132"/>
        <end position="150"/>
    </location>
</feature>
<feature type="transmembrane region" description="Helical" evidence="6">
    <location>
        <begin position="162"/>
        <end position="183"/>
    </location>
</feature>
<dbReference type="GO" id="GO:0015297">
    <property type="term" value="F:antiporter activity"/>
    <property type="evidence" value="ECO:0007669"/>
    <property type="project" value="InterPro"/>
</dbReference>
<feature type="transmembrane region" description="Helical" evidence="6">
    <location>
        <begin position="407"/>
        <end position="426"/>
    </location>
</feature>
<reference evidence="7 8" key="1">
    <citation type="submission" date="2019-08" db="EMBL/GenBank/DDBJ databases">
        <title>In-depth cultivation of the pig gut microbiome towards novel bacterial diversity and tailored functional studies.</title>
        <authorList>
            <person name="Wylensek D."/>
            <person name="Hitch T.C.A."/>
            <person name="Clavel T."/>
        </authorList>
    </citation>
    <scope>NUCLEOTIDE SEQUENCE [LARGE SCALE GENOMIC DNA]</scope>
    <source>
        <strain evidence="7 8">LKV-178-WT-2C</strain>
    </source>
</reference>
<dbReference type="InterPro" id="IPR050833">
    <property type="entry name" value="Poly_Biosynth_Transport"/>
</dbReference>
<evidence type="ECO:0000256" key="6">
    <source>
        <dbReference type="SAM" id="Phobius"/>
    </source>
</evidence>
<keyword evidence="5 6" id="KW-0472">Membrane</keyword>
<feature type="transmembrane region" description="Helical" evidence="6">
    <location>
        <begin position="316"/>
        <end position="341"/>
    </location>
</feature>
<keyword evidence="4 6" id="KW-1133">Transmembrane helix</keyword>
<accession>A0A6I2TZP6</accession>
<keyword evidence="3 6" id="KW-0812">Transmembrane</keyword>
<comment type="subcellular location">
    <subcellularLocation>
        <location evidence="1">Cell membrane</location>
        <topology evidence="1">Multi-pass membrane protein</topology>
    </subcellularLocation>
</comment>
<dbReference type="GO" id="GO:0005886">
    <property type="term" value="C:plasma membrane"/>
    <property type="evidence" value="ECO:0007669"/>
    <property type="project" value="UniProtKB-SubCell"/>
</dbReference>
<dbReference type="CDD" id="cd12082">
    <property type="entry name" value="MATE_like"/>
    <property type="match status" value="1"/>
</dbReference>
<feature type="transmembrane region" description="Helical" evidence="6">
    <location>
        <begin position="447"/>
        <end position="465"/>
    </location>
</feature>
<protein>
    <submittedName>
        <fullName evidence="7">MATE family efflux transporter</fullName>
    </submittedName>
</protein>
<dbReference type="InterPro" id="IPR002528">
    <property type="entry name" value="MATE_fam"/>
</dbReference>
<evidence type="ECO:0000256" key="3">
    <source>
        <dbReference type="ARBA" id="ARBA00022692"/>
    </source>
</evidence>
<name>A0A6I2TZP6_9BACT</name>
<feature type="transmembrane region" description="Helical" evidence="6">
    <location>
        <begin position="380"/>
        <end position="401"/>
    </location>
</feature>
<proteinExistence type="predicted"/>
<feature type="transmembrane region" description="Helical" evidence="6">
    <location>
        <begin position="19"/>
        <end position="37"/>
    </location>
</feature>
<sequence length="519" mass="59048">MAQETQANNRRIARNTIALYIRMFCTMVISLFTSRIILDSLGISNFGIYNVVGGFVAMFNIFSSSLTNSISRFLTFELGKGDIEKLKRVFPTSQNVMFALSIVVLIVGETVGLWFINCKANIPVERLEAANFVYQLSIATFIMGLISVPYNASIISHEKMKTFAYIGIFEVVMKLIIVYTLYVSTFDKLKTYALLFFLLSLSIRLIYGIYCNRNFKECHYRFIFDKPLLRQMTGFAGWNFLAQGACQLNGSGVNLLINIFFGVTLNAARGIAAQVNNAVSQFITNFSVAISPQITKSYAAGNLPEMHKLVFRGAKFSYFLCLFFLIPICLETEYILNLWLIEVPDYTVSFVRWTLYITAINMFSGTLITALHANGNIKRYMIIVGLVEVSNFPLTYIAFKLEANPLYAYYIYFGIYLVLMLLRLYLVKDLIKISGRQFMREVYAKSALVSAASVVPPLLVMFAMPSCFLRLVLICIVSCLTTVFMVYALGFTDEERSLLVSWARNKWRRGHHKRHSVIY</sequence>
<evidence type="ECO:0000256" key="2">
    <source>
        <dbReference type="ARBA" id="ARBA00022475"/>
    </source>
</evidence>
<organism evidence="7 8">
    <name type="scientific">Segatella copri</name>
    <dbReference type="NCBI Taxonomy" id="165179"/>
    <lineage>
        <taxon>Bacteria</taxon>
        <taxon>Pseudomonadati</taxon>
        <taxon>Bacteroidota</taxon>
        <taxon>Bacteroidia</taxon>
        <taxon>Bacteroidales</taxon>
        <taxon>Prevotellaceae</taxon>
        <taxon>Segatella</taxon>
    </lineage>
</organism>
<comment type="caution">
    <text evidence="7">The sequence shown here is derived from an EMBL/GenBank/DDBJ whole genome shotgun (WGS) entry which is preliminary data.</text>
</comment>
<dbReference type="Pfam" id="PF01554">
    <property type="entry name" value="MatE"/>
    <property type="match status" value="1"/>
</dbReference>